<keyword evidence="2" id="KW-1185">Reference proteome</keyword>
<evidence type="ECO:0000313" key="2">
    <source>
        <dbReference type="Proteomes" id="UP000003340"/>
    </source>
</evidence>
<reference evidence="1 2" key="2">
    <citation type="submission" date="2009-02" db="EMBL/GenBank/DDBJ databases">
        <title>Draft genome sequence of Clostridium methylpentosum (DSM 5476).</title>
        <authorList>
            <person name="Sudarsanam P."/>
            <person name="Ley R."/>
            <person name="Guruge J."/>
            <person name="Turnbaugh P.J."/>
            <person name="Mahowald M."/>
            <person name="Liep D."/>
            <person name="Gordon J."/>
        </authorList>
    </citation>
    <scope>NUCLEOTIDE SEQUENCE [LARGE SCALE GENOMIC DNA]</scope>
    <source>
        <strain evidence="1 2">DSM 5476</strain>
    </source>
</reference>
<dbReference type="AlphaFoldDB" id="C0EGB5"/>
<name>C0EGB5_9FIRM</name>
<reference evidence="1 2" key="1">
    <citation type="submission" date="2009-01" db="EMBL/GenBank/DDBJ databases">
        <authorList>
            <person name="Fulton L."/>
            <person name="Clifton S."/>
            <person name="Fulton B."/>
            <person name="Xu J."/>
            <person name="Minx P."/>
            <person name="Pepin K.H."/>
            <person name="Johnson M."/>
            <person name="Bhonagiri V."/>
            <person name="Nash W.E."/>
            <person name="Mardis E.R."/>
            <person name="Wilson R.K."/>
        </authorList>
    </citation>
    <scope>NUCLEOTIDE SEQUENCE [LARGE SCALE GENOMIC DNA]</scope>
    <source>
        <strain evidence="1 2">DSM 5476</strain>
    </source>
</reference>
<dbReference type="STRING" id="537013.CLOSTMETH_02908"/>
<organism evidence="1 2">
    <name type="scientific">[Clostridium] methylpentosum DSM 5476</name>
    <dbReference type="NCBI Taxonomy" id="537013"/>
    <lineage>
        <taxon>Bacteria</taxon>
        <taxon>Bacillati</taxon>
        <taxon>Bacillota</taxon>
        <taxon>Clostridia</taxon>
        <taxon>Eubacteriales</taxon>
        <taxon>Oscillospiraceae</taxon>
        <taxon>Oscillospiraceae incertae sedis</taxon>
    </lineage>
</organism>
<evidence type="ECO:0008006" key="3">
    <source>
        <dbReference type="Google" id="ProtNLM"/>
    </source>
</evidence>
<proteinExistence type="predicted"/>
<dbReference type="Proteomes" id="UP000003340">
    <property type="component" value="Unassembled WGS sequence"/>
</dbReference>
<evidence type="ECO:0000313" key="1">
    <source>
        <dbReference type="EMBL" id="EEG29475.1"/>
    </source>
</evidence>
<dbReference type="HOGENOM" id="CLU_101320_7_1_9"/>
<sequence>MKNRYGSRNFRYKGYFADTVGKNAKVIQAYIRNQLEDLVNDQISLKEYMDPFAGSERGSRQKKTAVHSGCL</sequence>
<protein>
    <recommendedName>
        <fullName evidence="3">Transposase IS200-like domain-containing protein</fullName>
    </recommendedName>
</protein>
<gene>
    <name evidence="1" type="ORF">CLOSTMETH_02908</name>
</gene>
<dbReference type="EMBL" id="ACEC01000099">
    <property type="protein sequence ID" value="EEG29475.1"/>
    <property type="molecule type" value="Genomic_DNA"/>
</dbReference>
<comment type="caution">
    <text evidence="1">The sequence shown here is derived from an EMBL/GenBank/DDBJ whole genome shotgun (WGS) entry which is preliminary data.</text>
</comment>
<dbReference type="eggNOG" id="COG1943">
    <property type="taxonomic scope" value="Bacteria"/>
</dbReference>
<accession>C0EGB5</accession>